<evidence type="ECO:0000256" key="1">
    <source>
        <dbReference type="ARBA" id="ARBA00002523"/>
    </source>
</evidence>
<evidence type="ECO:0000256" key="9">
    <source>
        <dbReference type="SAM" id="MobiDB-lite"/>
    </source>
</evidence>
<dbReference type="InterPro" id="IPR025932">
    <property type="entry name" value="Trypano_VSG_B_N_dom"/>
</dbReference>
<keyword evidence="3" id="KW-1003">Cell membrane</keyword>
<evidence type="ECO:0000256" key="3">
    <source>
        <dbReference type="ARBA" id="ARBA00022475"/>
    </source>
</evidence>
<dbReference type="VEuPathDB" id="TriTrypDB:Tb927.9.270"/>
<keyword evidence="6" id="KW-0472">Membrane</keyword>
<comment type="subcellular location">
    <subcellularLocation>
        <location evidence="2">Cell membrane</location>
        <topology evidence="2">Lipid-anchor</topology>
        <topology evidence="2">GPI-anchor</topology>
    </subcellularLocation>
</comment>
<evidence type="ECO:0000259" key="11">
    <source>
        <dbReference type="Pfam" id="PF13206"/>
    </source>
</evidence>
<evidence type="ECO:0000256" key="10">
    <source>
        <dbReference type="SAM" id="SignalP"/>
    </source>
</evidence>
<evidence type="ECO:0000313" key="12">
    <source>
        <dbReference type="EMBL" id="AGH60203.1"/>
    </source>
</evidence>
<organism evidence="12">
    <name type="scientific">Trypanosoma brucei</name>
    <dbReference type="NCBI Taxonomy" id="5691"/>
    <lineage>
        <taxon>Eukaryota</taxon>
        <taxon>Discoba</taxon>
        <taxon>Euglenozoa</taxon>
        <taxon>Kinetoplastea</taxon>
        <taxon>Metakinetoplastina</taxon>
        <taxon>Trypanosomatida</taxon>
        <taxon>Trypanosomatidae</taxon>
        <taxon>Trypanosoma</taxon>
    </lineage>
</organism>
<dbReference type="SUPFAM" id="SSF118251">
    <property type="entry name" value="Variant surface glycoprotein MITAT 1.2, VSG 221, C-terminal domain"/>
    <property type="match status" value="1"/>
</dbReference>
<feature type="signal peptide" evidence="10">
    <location>
        <begin position="1"/>
        <end position="17"/>
    </location>
</feature>
<keyword evidence="5 10" id="KW-0732">Signal</keyword>
<feature type="compositionally biased region" description="Basic and acidic residues" evidence="9">
    <location>
        <begin position="378"/>
        <end position="395"/>
    </location>
</feature>
<evidence type="ECO:0000256" key="5">
    <source>
        <dbReference type="ARBA" id="ARBA00022729"/>
    </source>
</evidence>
<dbReference type="AlphaFoldDB" id="M4SUZ8"/>
<feature type="domain" description="Trypanosome variant surface glycoprotein B-type N-terminal" evidence="11">
    <location>
        <begin position="5"/>
        <end position="349"/>
    </location>
</feature>
<keyword evidence="7" id="KW-0325">Glycoprotein</keyword>
<dbReference type="VEuPathDB" id="TriTrypDB:Tb427_000582600"/>
<keyword evidence="8" id="KW-0449">Lipoprotein</keyword>
<evidence type="ECO:0000256" key="4">
    <source>
        <dbReference type="ARBA" id="ARBA00022622"/>
    </source>
</evidence>
<comment type="function">
    <text evidence="1">VSG forms a coat on the surface of the parasite. The trypanosome evades the immune response of the host by expressing a series of antigenically distinct VSGs from an estimated 1000 VSG genes.</text>
</comment>
<protein>
    <submittedName>
        <fullName evidence="12">Variant surface glycoprotein 1269</fullName>
    </submittedName>
</protein>
<dbReference type="GO" id="GO:0098552">
    <property type="term" value="C:side of membrane"/>
    <property type="evidence" value="ECO:0007669"/>
    <property type="project" value="UniProtKB-KW"/>
</dbReference>
<dbReference type="GO" id="GO:0005886">
    <property type="term" value="C:plasma membrane"/>
    <property type="evidence" value="ECO:0007669"/>
    <property type="project" value="UniProtKB-SubCell"/>
</dbReference>
<evidence type="ECO:0000256" key="7">
    <source>
        <dbReference type="ARBA" id="ARBA00023180"/>
    </source>
</evidence>
<evidence type="ECO:0000256" key="6">
    <source>
        <dbReference type="ARBA" id="ARBA00023136"/>
    </source>
</evidence>
<evidence type="ECO:0000256" key="8">
    <source>
        <dbReference type="ARBA" id="ARBA00023288"/>
    </source>
</evidence>
<sequence length="444" mass="47609">MLGQLITLFLLASKAESAVNSNAAEFKALCDLIRLAEAKGKIDISIDTSAADNAIKELDYLNLSAAEDGWKKDKNGLLAKKQPDEKATEREAWERHVAGLGEKDAKTGKYKYMNLTNQRRRPSLAIALNRTLRQAQDLKTTYDGYANAIKTAAAQAQKALTDALYGADNEQFSKVGLKATQDLNCKDDSGGVAGKALAWDLLCICTGDQSNSLKLCDQAQTGGNVDDYTNSGKAEQAYRTAVSACPAADPETTPTPDTLKEALAVFKSLIGRQAETATGASGHYIFGQPHTDGACNGSSNQGMCVSYKSSVKGGRTSMHWATAIAAAATEMTNAAQANQEARAVSGQLTAMAVHAWALFDDVLHEPDHKQPNTVSGKDTPKSSEDKEKECNSAKDETECKTKSGCHYVEENKDSKKCTLSEEAKNEVQDAAEKAGKNRMCSTRN</sequence>
<dbReference type="Pfam" id="PF13206">
    <property type="entry name" value="VSG_B"/>
    <property type="match status" value="1"/>
</dbReference>
<proteinExistence type="predicted"/>
<dbReference type="InterPro" id="IPR027446">
    <property type="entry name" value="VSG_C_dom_sf"/>
</dbReference>
<name>M4SUZ8_9TRYP</name>
<dbReference type="Gene3D" id="4.10.110.20">
    <property type="entry name" value="Variant surface glycoprotein MITAT 1.2, VSG 221, C-terminal domain"/>
    <property type="match status" value="1"/>
</dbReference>
<keyword evidence="4" id="KW-0336">GPI-anchor</keyword>
<reference evidence="12" key="2">
    <citation type="journal article" date="2014" name="Mol. Biochem. Parasitol.">
        <title>Capturing the variant surface glycoprotein repertoire (the VSGnome) of Trypanosoma brucei Lister 427.</title>
        <authorList>
            <person name="Cross G.A."/>
            <person name="Kim H.S."/>
            <person name="Wickstead B."/>
        </authorList>
    </citation>
    <scope>NUCLEOTIDE SEQUENCE</scope>
    <source>
        <strain evidence="12">Lister 427</strain>
    </source>
</reference>
<dbReference type="EMBL" id="KC612772">
    <property type="protein sequence ID" value="AGH60203.1"/>
    <property type="molecule type" value="Genomic_DNA"/>
</dbReference>
<feature type="region of interest" description="Disordered" evidence="9">
    <location>
        <begin position="365"/>
        <end position="395"/>
    </location>
</feature>
<evidence type="ECO:0000256" key="2">
    <source>
        <dbReference type="ARBA" id="ARBA00004609"/>
    </source>
</evidence>
<accession>M4SUZ8</accession>
<reference evidence="12" key="1">
    <citation type="submission" date="2013-02" db="EMBL/GenBank/DDBJ databases">
        <authorList>
            <person name="Cross G.A.M."/>
            <person name="Kim H.-S."/>
            <person name="Wickstead B."/>
        </authorList>
    </citation>
    <scope>NUCLEOTIDE SEQUENCE</scope>
    <source>
        <strain evidence="12">Lister 427</strain>
    </source>
</reference>
<feature type="chain" id="PRO_5004058349" evidence="10">
    <location>
        <begin position="18"/>
        <end position="444"/>
    </location>
</feature>